<evidence type="ECO:0000256" key="2">
    <source>
        <dbReference type="ARBA" id="ARBA00022676"/>
    </source>
</evidence>
<dbReference type="EMBL" id="QMPY01000095">
    <property type="protein sequence ID" value="RLE07435.1"/>
    <property type="molecule type" value="Genomic_DNA"/>
</dbReference>
<evidence type="ECO:0000256" key="3">
    <source>
        <dbReference type="ARBA" id="ARBA00022679"/>
    </source>
</evidence>
<dbReference type="SUPFAM" id="SSF53756">
    <property type="entry name" value="UDP-Glycosyltransferase/glycogen phosphorylase"/>
    <property type="match status" value="1"/>
</dbReference>
<accession>A0A662D0W3</accession>
<comment type="similarity">
    <text evidence="1">Belongs to the glycosyltransferase group 1 family. Glycosyltransferase 4 subfamily.</text>
</comment>
<organism evidence="6 7">
    <name type="scientific">Aerophobetes bacterium</name>
    <dbReference type="NCBI Taxonomy" id="2030807"/>
    <lineage>
        <taxon>Bacteria</taxon>
        <taxon>Candidatus Aerophobota</taxon>
    </lineage>
</organism>
<proteinExistence type="inferred from homology"/>
<evidence type="ECO:0000256" key="1">
    <source>
        <dbReference type="ARBA" id="ARBA00009481"/>
    </source>
</evidence>
<dbReference type="InterPro" id="IPR001296">
    <property type="entry name" value="Glyco_trans_1"/>
</dbReference>
<protein>
    <recommendedName>
        <fullName evidence="8">Colanic acid biosynthesis glycosyltransferase WcaL</fullName>
    </recommendedName>
</protein>
<dbReference type="Proteomes" id="UP000277457">
    <property type="component" value="Unassembled WGS sequence"/>
</dbReference>
<keyword evidence="2" id="KW-0328">Glycosyltransferase</keyword>
<dbReference type="InterPro" id="IPR028098">
    <property type="entry name" value="Glyco_trans_4-like_N"/>
</dbReference>
<comment type="caution">
    <text evidence="6">The sequence shown here is derived from an EMBL/GenBank/DDBJ whole genome shotgun (WGS) entry which is preliminary data.</text>
</comment>
<keyword evidence="3" id="KW-0808">Transferase</keyword>
<dbReference type="PANTHER" id="PTHR12526">
    <property type="entry name" value="GLYCOSYLTRANSFERASE"/>
    <property type="match status" value="1"/>
</dbReference>
<evidence type="ECO:0000313" key="7">
    <source>
        <dbReference type="Proteomes" id="UP000277457"/>
    </source>
</evidence>
<feature type="domain" description="Glycosyl transferase family 1" evidence="4">
    <location>
        <begin position="171"/>
        <end position="342"/>
    </location>
</feature>
<dbReference type="PANTHER" id="PTHR12526:SF640">
    <property type="entry name" value="COLANIC ACID BIOSYNTHESIS GLYCOSYLTRANSFERASE WCAL-RELATED"/>
    <property type="match status" value="1"/>
</dbReference>
<evidence type="ECO:0000259" key="4">
    <source>
        <dbReference type="Pfam" id="PF00534"/>
    </source>
</evidence>
<evidence type="ECO:0000313" key="6">
    <source>
        <dbReference type="EMBL" id="RLE07435.1"/>
    </source>
</evidence>
<sequence length="370" mass="43372">MQKRIAYFVKEYRGCKTYLYDEIRSLRTFEPIILTEMVGNLSFCPDKLKVFLKSDIPQWKRRWREKEKFFRDILVENKVKLIRAVMGYGGMRMLPLCEKLNLPLVTSFHGVDISERPRRRRYRKKLKELFKKGDIFLVRSKAMKEDAINLGCEPEKIIVHYGGIDTDKFRLKKRREKINGQIRILMCGRFVEKKGFEYGIRAFAKLLKKHKNIEMRIIGDGYLRWKLKLLVKMLGIQKKVIFLGMKEPKYIPQEMSNADIFIAPSITSKIGDKEGIPNTIKEAMATGLPVVSTLHAGIPELMIDGETGFLVPERDVDGLAEKLDYLITHPEIWEKLGRRGREVVMERFNLVQQVKELEQIYRDVIDKRGK</sequence>
<dbReference type="Gene3D" id="3.40.50.2000">
    <property type="entry name" value="Glycogen Phosphorylase B"/>
    <property type="match status" value="2"/>
</dbReference>
<reference evidence="6 7" key="1">
    <citation type="submission" date="2018-06" db="EMBL/GenBank/DDBJ databases">
        <title>Extensive metabolic versatility and redundancy in microbially diverse, dynamic hydrothermal sediments.</title>
        <authorList>
            <person name="Dombrowski N."/>
            <person name="Teske A."/>
            <person name="Baker B.J."/>
        </authorList>
    </citation>
    <scope>NUCLEOTIDE SEQUENCE [LARGE SCALE GENOMIC DNA]</scope>
    <source>
        <strain evidence="6">B7_G13</strain>
    </source>
</reference>
<dbReference type="Pfam" id="PF13439">
    <property type="entry name" value="Glyco_transf_4"/>
    <property type="match status" value="1"/>
</dbReference>
<evidence type="ECO:0000259" key="5">
    <source>
        <dbReference type="Pfam" id="PF13439"/>
    </source>
</evidence>
<dbReference type="Pfam" id="PF00534">
    <property type="entry name" value="Glycos_transf_1"/>
    <property type="match status" value="1"/>
</dbReference>
<dbReference type="GO" id="GO:0016757">
    <property type="term" value="F:glycosyltransferase activity"/>
    <property type="evidence" value="ECO:0007669"/>
    <property type="project" value="UniProtKB-KW"/>
</dbReference>
<evidence type="ECO:0008006" key="8">
    <source>
        <dbReference type="Google" id="ProtNLM"/>
    </source>
</evidence>
<feature type="domain" description="Glycosyltransferase subfamily 4-like N-terminal" evidence="5">
    <location>
        <begin position="70"/>
        <end position="168"/>
    </location>
</feature>
<dbReference type="AlphaFoldDB" id="A0A662D0W3"/>
<name>A0A662D0W3_UNCAE</name>
<gene>
    <name evidence="6" type="ORF">DRZ78_02980</name>
</gene>